<reference evidence="1" key="1">
    <citation type="submission" date="2023-07" db="EMBL/GenBank/DDBJ databases">
        <title>Genomic Encyclopedia of Type Strains, Phase IV (KMG-IV): sequencing the most valuable type-strain genomes for metagenomic binning, comparative biology and taxonomic classification.</title>
        <authorList>
            <person name="Goeker M."/>
        </authorList>
    </citation>
    <scope>NUCLEOTIDE SEQUENCE</scope>
    <source>
        <strain evidence="1">DSM 24202</strain>
    </source>
</reference>
<accession>A0AAE3VJW5</accession>
<keyword evidence="2" id="KW-1185">Reference proteome</keyword>
<name>A0AAE3VJW5_9BACT</name>
<proteinExistence type="predicted"/>
<dbReference type="AlphaFoldDB" id="A0AAE3VJW5"/>
<evidence type="ECO:0000313" key="2">
    <source>
        <dbReference type="Proteomes" id="UP001238163"/>
    </source>
</evidence>
<evidence type="ECO:0000313" key="1">
    <source>
        <dbReference type="EMBL" id="MDQ0291947.1"/>
    </source>
</evidence>
<dbReference type="EMBL" id="JAUSVL010000001">
    <property type="protein sequence ID" value="MDQ0291947.1"/>
    <property type="molecule type" value="Genomic_DNA"/>
</dbReference>
<dbReference type="Proteomes" id="UP001238163">
    <property type="component" value="Unassembled WGS sequence"/>
</dbReference>
<comment type="caution">
    <text evidence="1">The sequence shown here is derived from an EMBL/GenBank/DDBJ whole genome shotgun (WGS) entry which is preliminary data.</text>
</comment>
<gene>
    <name evidence="1" type="ORF">J3R75_004054</name>
</gene>
<sequence length="46" mass="5420">MPFQGMLMWWPFPRAAPGAWTLDNFFCLKINLKINLHSTYSVLCYP</sequence>
<protein>
    <submittedName>
        <fullName evidence="1">Uncharacterized protein</fullName>
    </submittedName>
</protein>
<organism evidence="1 2">
    <name type="scientific">Oligosphaera ethanolica</name>
    <dbReference type="NCBI Taxonomy" id="760260"/>
    <lineage>
        <taxon>Bacteria</taxon>
        <taxon>Pseudomonadati</taxon>
        <taxon>Lentisphaerota</taxon>
        <taxon>Oligosphaeria</taxon>
        <taxon>Oligosphaerales</taxon>
        <taxon>Oligosphaeraceae</taxon>
        <taxon>Oligosphaera</taxon>
    </lineage>
</organism>